<reference evidence="3" key="2">
    <citation type="submission" date="2013-07" db="EMBL/GenBank/DDBJ databases">
        <authorList>
            <consortium name="The Broad Institute Genome Sequencing Platform"/>
            <person name="Cuomo C."/>
            <person name="Litvintseva A."/>
            <person name="Chen Y."/>
            <person name="Heitman J."/>
            <person name="Sun S."/>
            <person name="Springer D."/>
            <person name="Dromer F."/>
            <person name="Young S.K."/>
            <person name="Zeng Q."/>
            <person name="Gargeya S."/>
            <person name="Fitzgerald M."/>
            <person name="Abouelleil A."/>
            <person name="Alvarado L."/>
            <person name="Berlin A.M."/>
            <person name="Chapman S.B."/>
            <person name="Dewar J."/>
            <person name="Goldberg J."/>
            <person name="Griggs A."/>
            <person name="Gujja S."/>
            <person name="Hansen M."/>
            <person name="Howarth C."/>
            <person name="Imamovic A."/>
            <person name="Larimer J."/>
            <person name="McCowan C."/>
            <person name="Murphy C."/>
            <person name="Pearson M."/>
            <person name="Priest M."/>
            <person name="Roberts A."/>
            <person name="Saif S."/>
            <person name="Shea T."/>
            <person name="Sykes S."/>
            <person name="Wortman J."/>
            <person name="Nusbaum C."/>
            <person name="Birren B."/>
        </authorList>
    </citation>
    <scope>NUCLEOTIDE SEQUENCE</scope>
    <source>
        <strain evidence="3">CBS 10737</strain>
    </source>
</reference>
<dbReference type="CDD" id="cd14686">
    <property type="entry name" value="bZIP"/>
    <property type="match status" value="1"/>
</dbReference>
<dbReference type="GeneID" id="30175628"/>
<evidence type="ECO:0000256" key="1">
    <source>
        <dbReference type="SAM" id="MobiDB-lite"/>
    </source>
</evidence>
<sequence>MTDWVREFQESGLIAFVYGADAIPDSYCSPSTVPATDKITVDSNFDPSSANSQCLVPSTSSSTDPSQSSTRGPASREYSLVSIQDPTESVINSKREAAKRAKSYRDRKKSQIGELESTLEKLAEDNRILSEQNRRLESENSTLRDLIIRLSSQSEELSQRSGQY</sequence>
<feature type="compositionally biased region" description="Polar residues" evidence="1">
    <location>
        <begin position="81"/>
        <end position="92"/>
    </location>
</feature>
<dbReference type="AlphaFoldDB" id="A0A1B9HUD0"/>
<organism evidence="2">
    <name type="scientific">Kwoniella pini CBS 10737</name>
    <dbReference type="NCBI Taxonomy" id="1296096"/>
    <lineage>
        <taxon>Eukaryota</taxon>
        <taxon>Fungi</taxon>
        <taxon>Dikarya</taxon>
        <taxon>Basidiomycota</taxon>
        <taxon>Agaricomycotina</taxon>
        <taxon>Tremellomycetes</taxon>
        <taxon>Tremellales</taxon>
        <taxon>Cryptococcaceae</taxon>
        <taxon>Kwoniella</taxon>
    </lineage>
</organism>
<dbReference type="InterPro" id="IPR046347">
    <property type="entry name" value="bZIP_sf"/>
</dbReference>
<dbReference type="EMBL" id="KI894015">
    <property type="protein sequence ID" value="OCF46872.1"/>
    <property type="molecule type" value="Genomic_DNA"/>
</dbReference>
<dbReference type="SUPFAM" id="SSF57959">
    <property type="entry name" value="Leucine zipper domain"/>
    <property type="match status" value="1"/>
</dbReference>
<reference evidence="2" key="1">
    <citation type="submission" date="2013-07" db="EMBL/GenBank/DDBJ databases">
        <title>The Genome Sequence of Cryptococcus pinus CBS10737.</title>
        <authorList>
            <consortium name="The Broad Institute Genome Sequencing Platform"/>
            <person name="Cuomo C."/>
            <person name="Litvintseva A."/>
            <person name="Chen Y."/>
            <person name="Heitman J."/>
            <person name="Sun S."/>
            <person name="Springer D."/>
            <person name="Dromer F."/>
            <person name="Young S.K."/>
            <person name="Zeng Q."/>
            <person name="Gargeya S."/>
            <person name="Fitzgerald M."/>
            <person name="Abouelleil A."/>
            <person name="Alvarado L."/>
            <person name="Berlin A.M."/>
            <person name="Chapman S.B."/>
            <person name="Dewar J."/>
            <person name="Goldberg J."/>
            <person name="Griggs A."/>
            <person name="Gujja S."/>
            <person name="Hansen M."/>
            <person name="Howarth C."/>
            <person name="Imamovic A."/>
            <person name="Larimer J."/>
            <person name="McCowan C."/>
            <person name="Murphy C."/>
            <person name="Pearson M."/>
            <person name="Priest M."/>
            <person name="Roberts A."/>
            <person name="Saif S."/>
            <person name="Shea T."/>
            <person name="Sykes S."/>
            <person name="Wortman J."/>
            <person name="Nusbaum C."/>
            <person name="Birren B."/>
        </authorList>
    </citation>
    <scope>NUCLEOTIDE SEQUENCE [LARGE SCALE GENOMIC DNA]</scope>
    <source>
        <strain evidence="2">CBS 10737</strain>
    </source>
</reference>
<accession>A0A1B9HUD0</accession>
<proteinExistence type="predicted"/>
<dbReference type="EMBL" id="CP144527">
    <property type="protein sequence ID" value="WWC72493.1"/>
    <property type="molecule type" value="Genomic_DNA"/>
</dbReference>
<reference evidence="3" key="4">
    <citation type="submission" date="2024-02" db="EMBL/GenBank/DDBJ databases">
        <title>Comparative genomics of Cryptococcus and Kwoniella reveals pathogenesis evolution and contrasting modes of karyotype evolution via chromosome fusion or intercentromeric recombination.</title>
        <authorList>
            <person name="Coelho M.A."/>
            <person name="David-Palma M."/>
            <person name="Shea T."/>
            <person name="Bowers K."/>
            <person name="McGinley-Smith S."/>
            <person name="Mohammad A.W."/>
            <person name="Gnirke A."/>
            <person name="Yurkov A.M."/>
            <person name="Nowrousian M."/>
            <person name="Sun S."/>
            <person name="Cuomo C.A."/>
            <person name="Heitman J."/>
        </authorList>
    </citation>
    <scope>NUCLEOTIDE SEQUENCE</scope>
    <source>
        <strain evidence="3">CBS 10737</strain>
    </source>
</reference>
<protein>
    <recommendedName>
        <fullName evidence="5">BZIP domain-containing protein</fullName>
    </recommendedName>
</protein>
<evidence type="ECO:0000313" key="2">
    <source>
        <dbReference type="EMBL" id="OCF46872.1"/>
    </source>
</evidence>
<feature type="region of interest" description="Disordered" evidence="1">
    <location>
        <begin position="44"/>
        <end position="111"/>
    </location>
</feature>
<feature type="compositionally biased region" description="Basic residues" evidence="1">
    <location>
        <begin position="100"/>
        <end position="110"/>
    </location>
</feature>
<dbReference type="Gene3D" id="1.20.5.170">
    <property type="match status" value="1"/>
</dbReference>
<feature type="compositionally biased region" description="Polar residues" evidence="1">
    <location>
        <begin position="44"/>
        <end position="57"/>
    </location>
</feature>
<feature type="compositionally biased region" description="Low complexity" evidence="1">
    <location>
        <begin position="58"/>
        <end position="70"/>
    </location>
</feature>
<evidence type="ECO:0000313" key="3">
    <source>
        <dbReference type="EMBL" id="WWC72493.1"/>
    </source>
</evidence>
<keyword evidence="4" id="KW-1185">Reference proteome</keyword>
<dbReference type="GO" id="GO:0003700">
    <property type="term" value="F:DNA-binding transcription factor activity"/>
    <property type="evidence" value="ECO:0007669"/>
    <property type="project" value="InterPro"/>
</dbReference>
<dbReference type="Proteomes" id="UP000094020">
    <property type="component" value="Chromosome 9"/>
</dbReference>
<dbReference type="KEGG" id="kpin:30175628"/>
<gene>
    <name evidence="2" type="ORF">I206_07259</name>
    <name evidence="3" type="ORF">I206_106455</name>
</gene>
<evidence type="ECO:0000313" key="4">
    <source>
        <dbReference type="Proteomes" id="UP000094020"/>
    </source>
</evidence>
<evidence type="ECO:0008006" key="5">
    <source>
        <dbReference type="Google" id="ProtNLM"/>
    </source>
</evidence>
<dbReference type="RefSeq" id="XP_019008091.1">
    <property type="nucleotide sequence ID" value="XM_019158953.1"/>
</dbReference>
<name>A0A1B9HUD0_9TREE</name>
<reference evidence="2" key="3">
    <citation type="submission" date="2016-07" db="EMBL/GenBank/DDBJ databases">
        <title>Evolution of pathogenesis and genome organization in the Tremellales.</title>
        <authorList>
            <person name="Cuomo C."/>
            <person name="Litvintseva A."/>
            <person name="Heitman J."/>
            <person name="Chen Y."/>
            <person name="Sun S."/>
            <person name="Springer D."/>
            <person name="Dromer F."/>
            <person name="Young S."/>
            <person name="Zeng Q."/>
            <person name="Chapman S."/>
            <person name="Gujja S."/>
            <person name="Saif S."/>
            <person name="Birren B."/>
        </authorList>
    </citation>
    <scope>NUCLEOTIDE SEQUENCE</scope>
    <source>
        <strain evidence="2">CBS 10737</strain>
    </source>
</reference>